<evidence type="ECO:0000256" key="1">
    <source>
        <dbReference type="SAM" id="SignalP"/>
    </source>
</evidence>
<feature type="signal peptide" evidence="1">
    <location>
        <begin position="1"/>
        <end position="24"/>
    </location>
</feature>
<proteinExistence type="predicted"/>
<comment type="caution">
    <text evidence="2">The sequence shown here is derived from an EMBL/GenBank/DDBJ whole genome shotgun (WGS) entry which is preliminary data.</text>
</comment>
<name>A0A562XF54_CAMHY</name>
<evidence type="ECO:0000313" key="2">
    <source>
        <dbReference type="EMBL" id="TWO20794.1"/>
    </source>
</evidence>
<accession>A0A562XF54</accession>
<dbReference type="EMBL" id="VOAP01000011">
    <property type="protein sequence ID" value="TWO20794.1"/>
    <property type="molecule type" value="Genomic_DNA"/>
</dbReference>
<reference evidence="2 3" key="1">
    <citation type="submission" date="2019-07" db="EMBL/GenBank/DDBJ databases">
        <title>Rapid identification of Enteric Bacteria from Whole Genome Sequences (WGS) using Average Nucleotide Identity (ANI).</title>
        <authorList>
            <person name="Lane C."/>
        </authorList>
    </citation>
    <scope>NUCLEOTIDE SEQUENCE [LARGE SCALE GENOMIC DNA]</scope>
    <source>
        <strain evidence="2 3">D2411</strain>
    </source>
</reference>
<sequence>MKLSLIVSRAIFGLGVLGSVSICAQEITINSSSDIPTYFDIDQNENLSIKDSYKNGDLTINIAYENSDLNNGVASEENQDKTKLNIDLGENNLIFKATTINAQNSDYIGNVNFTAKTITLEDMHLQAYPISVQVVL</sequence>
<feature type="chain" id="PRO_5021755786" evidence="1">
    <location>
        <begin position="25"/>
        <end position="136"/>
    </location>
</feature>
<gene>
    <name evidence="2" type="ORF">YZ82_03100</name>
</gene>
<evidence type="ECO:0000313" key="3">
    <source>
        <dbReference type="Proteomes" id="UP000321812"/>
    </source>
</evidence>
<dbReference type="Gene3D" id="2.40.160.10">
    <property type="entry name" value="Porin"/>
    <property type="match status" value="1"/>
</dbReference>
<keyword evidence="1" id="KW-0732">Signal</keyword>
<protein>
    <submittedName>
        <fullName evidence="2">Uncharacterized protein</fullName>
    </submittedName>
</protein>
<dbReference type="RefSeq" id="WP_147497063.1">
    <property type="nucleotide sequence ID" value="NZ_VOAP01000011.1"/>
</dbReference>
<dbReference type="AlphaFoldDB" id="A0A562XF54"/>
<organism evidence="2 3">
    <name type="scientific">Campylobacter hyointestinalis</name>
    <dbReference type="NCBI Taxonomy" id="198"/>
    <lineage>
        <taxon>Bacteria</taxon>
        <taxon>Pseudomonadati</taxon>
        <taxon>Campylobacterota</taxon>
        <taxon>Epsilonproteobacteria</taxon>
        <taxon>Campylobacterales</taxon>
        <taxon>Campylobacteraceae</taxon>
        <taxon>Campylobacter</taxon>
    </lineage>
</organism>
<dbReference type="InterPro" id="IPR023614">
    <property type="entry name" value="Porin_dom_sf"/>
</dbReference>
<dbReference type="Proteomes" id="UP000321812">
    <property type="component" value="Unassembled WGS sequence"/>
</dbReference>